<organism evidence="2 3">
    <name type="scientific">Corchorus capsularis</name>
    <name type="common">Jute</name>
    <dbReference type="NCBI Taxonomy" id="210143"/>
    <lineage>
        <taxon>Eukaryota</taxon>
        <taxon>Viridiplantae</taxon>
        <taxon>Streptophyta</taxon>
        <taxon>Embryophyta</taxon>
        <taxon>Tracheophyta</taxon>
        <taxon>Spermatophyta</taxon>
        <taxon>Magnoliopsida</taxon>
        <taxon>eudicotyledons</taxon>
        <taxon>Gunneridae</taxon>
        <taxon>Pentapetalae</taxon>
        <taxon>rosids</taxon>
        <taxon>malvids</taxon>
        <taxon>Malvales</taxon>
        <taxon>Malvaceae</taxon>
        <taxon>Grewioideae</taxon>
        <taxon>Apeibeae</taxon>
        <taxon>Corchorus</taxon>
    </lineage>
</organism>
<feature type="compositionally biased region" description="Acidic residues" evidence="1">
    <location>
        <begin position="92"/>
        <end position="101"/>
    </location>
</feature>
<proteinExistence type="predicted"/>
<evidence type="ECO:0000256" key="1">
    <source>
        <dbReference type="SAM" id="MobiDB-lite"/>
    </source>
</evidence>
<dbReference type="AlphaFoldDB" id="A0A1R3G158"/>
<gene>
    <name evidence="2" type="ORF">CCACVL1_29559</name>
</gene>
<dbReference type="Gramene" id="OMO51836">
    <property type="protein sequence ID" value="OMO51836"/>
    <property type="gene ID" value="CCACVL1_29559"/>
</dbReference>
<protein>
    <submittedName>
        <fullName evidence="2">Mitochondrial import protein mmp37</fullName>
    </submittedName>
</protein>
<feature type="compositionally biased region" description="Basic and acidic residues" evidence="1">
    <location>
        <begin position="50"/>
        <end position="70"/>
    </location>
</feature>
<feature type="region of interest" description="Disordered" evidence="1">
    <location>
        <begin position="38"/>
        <end position="101"/>
    </location>
</feature>
<feature type="compositionally biased region" description="Low complexity" evidence="1">
    <location>
        <begin position="78"/>
        <end position="91"/>
    </location>
</feature>
<keyword evidence="3" id="KW-1185">Reference proteome</keyword>
<dbReference type="EMBL" id="AWWV01015676">
    <property type="protein sequence ID" value="OMO51836.1"/>
    <property type="molecule type" value="Genomic_DNA"/>
</dbReference>
<dbReference type="Proteomes" id="UP000188268">
    <property type="component" value="Unassembled WGS sequence"/>
</dbReference>
<evidence type="ECO:0000313" key="3">
    <source>
        <dbReference type="Proteomes" id="UP000188268"/>
    </source>
</evidence>
<sequence>MAKVSQLTTRNTTSMYRSTRVRGISLGSLLSKQMVKTARTNNMAKSHPSAKSELEEGCGDGDRDGDEEKMGLGGRMYSTSLSLKSSALTSSDSDEDDDENY</sequence>
<evidence type="ECO:0000313" key="2">
    <source>
        <dbReference type="EMBL" id="OMO51836.1"/>
    </source>
</evidence>
<reference evidence="2 3" key="1">
    <citation type="submission" date="2013-09" db="EMBL/GenBank/DDBJ databases">
        <title>Corchorus capsularis genome sequencing.</title>
        <authorList>
            <person name="Alam M."/>
            <person name="Haque M.S."/>
            <person name="Islam M.S."/>
            <person name="Emdad E.M."/>
            <person name="Islam M.M."/>
            <person name="Ahmed B."/>
            <person name="Halim A."/>
            <person name="Hossen Q.M.M."/>
            <person name="Hossain M.Z."/>
            <person name="Ahmed R."/>
            <person name="Khan M.M."/>
            <person name="Islam R."/>
            <person name="Rashid M.M."/>
            <person name="Khan S.A."/>
            <person name="Rahman M.S."/>
            <person name="Alam M."/>
        </authorList>
    </citation>
    <scope>NUCLEOTIDE SEQUENCE [LARGE SCALE GENOMIC DNA]</scope>
    <source>
        <strain evidence="3">cv. CVL-1</strain>
        <tissue evidence="2">Whole seedling</tissue>
    </source>
</reference>
<accession>A0A1R3G158</accession>
<comment type="caution">
    <text evidence="2">The sequence shown here is derived from an EMBL/GenBank/DDBJ whole genome shotgun (WGS) entry which is preliminary data.</text>
</comment>
<name>A0A1R3G158_COCAP</name>